<keyword evidence="2" id="KW-1185">Reference proteome</keyword>
<dbReference type="Pfam" id="PF19674">
    <property type="entry name" value="DUF6177"/>
    <property type="match status" value="1"/>
</dbReference>
<dbReference type="Proteomes" id="UP001622557">
    <property type="component" value="Chromosome"/>
</dbReference>
<dbReference type="RefSeq" id="WP_405454491.1">
    <property type="nucleotide sequence ID" value="NZ_CP108164.1"/>
</dbReference>
<reference evidence="1 2" key="1">
    <citation type="submission" date="2022-10" db="EMBL/GenBank/DDBJ databases">
        <title>The complete genomes of actinobacterial strains from the NBC collection.</title>
        <authorList>
            <person name="Joergensen T.S."/>
            <person name="Alvarez Arevalo M."/>
            <person name="Sterndorff E.B."/>
            <person name="Faurdal D."/>
            <person name="Vuksanovic O."/>
            <person name="Mourched A.-S."/>
            <person name="Charusanti P."/>
            <person name="Shaw S."/>
            <person name="Blin K."/>
            <person name="Weber T."/>
        </authorList>
    </citation>
    <scope>NUCLEOTIDE SEQUENCE [LARGE SCALE GENOMIC DNA]</scope>
    <source>
        <strain evidence="1 2">NBC_00156</strain>
    </source>
</reference>
<gene>
    <name evidence="1" type="ORF">OG350_12100</name>
</gene>
<evidence type="ECO:0000313" key="1">
    <source>
        <dbReference type="EMBL" id="WTQ85802.1"/>
    </source>
</evidence>
<accession>A0ABZ1KZ00</accession>
<evidence type="ECO:0000313" key="2">
    <source>
        <dbReference type="Proteomes" id="UP001622557"/>
    </source>
</evidence>
<sequence>MWRSCAPSWAPPPAPVAFTLGARDVRAAGLAHCRRPPLPTGPVPLGSAAAPALHYPLGDGTDPAAWTALKALTEHLRTGGG</sequence>
<dbReference type="GeneID" id="97281176"/>
<organism evidence="1 2">
    <name type="scientific">Streptomyces achromogenes</name>
    <dbReference type="NCBI Taxonomy" id="67255"/>
    <lineage>
        <taxon>Bacteria</taxon>
        <taxon>Bacillati</taxon>
        <taxon>Actinomycetota</taxon>
        <taxon>Actinomycetes</taxon>
        <taxon>Kitasatosporales</taxon>
        <taxon>Streptomycetaceae</taxon>
        <taxon>Streptomyces</taxon>
    </lineage>
</organism>
<dbReference type="InterPro" id="IPR046175">
    <property type="entry name" value="DUF6177"/>
</dbReference>
<proteinExistence type="predicted"/>
<protein>
    <submittedName>
        <fullName evidence="1">DUF6177 family protein</fullName>
    </submittedName>
</protein>
<dbReference type="EMBL" id="CP108164">
    <property type="protein sequence ID" value="WTQ85802.1"/>
    <property type="molecule type" value="Genomic_DNA"/>
</dbReference>
<name>A0ABZ1KZ00_STRAH</name>